<organism evidence="1 2">
    <name type="scientific">Candidatus Termititenax persephonae</name>
    <dbReference type="NCBI Taxonomy" id="2218525"/>
    <lineage>
        <taxon>Bacteria</taxon>
        <taxon>Bacillati</taxon>
        <taxon>Candidatus Margulisiibacteriota</taxon>
        <taxon>Candidatus Termititenacia</taxon>
        <taxon>Candidatus Termititenacales</taxon>
        <taxon>Candidatus Termititenacaceae</taxon>
        <taxon>Candidatus Termititenax</taxon>
    </lineage>
</organism>
<gene>
    <name evidence="1" type="ORF">NO2_0408</name>
</gene>
<dbReference type="Proteomes" id="UP000275925">
    <property type="component" value="Unassembled WGS sequence"/>
</dbReference>
<sequence length="154" mass="17754">MEDVLDRFNTGYNKGIGQNSIYSMRNKNPFFDKNNKKNKQWMEDAAFIQTFNAFNVLENIKKFLPGAISDKEGIRVEKAFGNLDSPESEVRWAIKRLREAIEATRKANEANLVEFGGKVPQKKQQATQTSPQPSIKYLGERKKNQKQNIRLIVM</sequence>
<proteinExistence type="predicted"/>
<evidence type="ECO:0000313" key="1">
    <source>
        <dbReference type="EMBL" id="GBR75768.1"/>
    </source>
</evidence>
<evidence type="ECO:0000313" key="2">
    <source>
        <dbReference type="Proteomes" id="UP000275925"/>
    </source>
</evidence>
<dbReference type="AlphaFoldDB" id="A0A388TFE8"/>
<reference evidence="1 2" key="1">
    <citation type="journal article" date="2019" name="ISME J.">
        <title>Genome analyses of uncultured TG2/ZB3 bacteria in 'Margulisbacteria' specifically attached to ectosymbiotic spirochetes of protists in the termite gut.</title>
        <authorList>
            <person name="Utami Y.D."/>
            <person name="Kuwahara H."/>
            <person name="Igai K."/>
            <person name="Murakami T."/>
            <person name="Sugaya K."/>
            <person name="Morikawa T."/>
            <person name="Nagura Y."/>
            <person name="Yuki M."/>
            <person name="Deevong P."/>
            <person name="Inoue T."/>
            <person name="Kihara K."/>
            <person name="Lo N."/>
            <person name="Yamada A."/>
            <person name="Ohkuma M."/>
            <person name="Hongoh Y."/>
        </authorList>
    </citation>
    <scope>NUCLEOTIDE SEQUENCE [LARGE SCALE GENOMIC DNA]</scope>
    <source>
        <strain evidence="1">NkOx7-02</strain>
    </source>
</reference>
<accession>A0A388TFE8</accession>
<dbReference type="EMBL" id="BGZO01000007">
    <property type="protein sequence ID" value="GBR75768.1"/>
    <property type="molecule type" value="Genomic_DNA"/>
</dbReference>
<name>A0A388TFE8_9BACT</name>
<keyword evidence="2" id="KW-1185">Reference proteome</keyword>
<protein>
    <submittedName>
        <fullName evidence="1">Uncharacterized protein</fullName>
    </submittedName>
</protein>
<comment type="caution">
    <text evidence="1">The sequence shown here is derived from an EMBL/GenBank/DDBJ whole genome shotgun (WGS) entry which is preliminary data.</text>
</comment>